<dbReference type="Gene3D" id="3.40.50.150">
    <property type="entry name" value="Vaccinia Virus protein VP39"/>
    <property type="match status" value="1"/>
</dbReference>
<gene>
    <name evidence="2" type="ORF">FHR32_008348</name>
</gene>
<keyword evidence="2" id="KW-0489">Methyltransferase</keyword>
<feature type="region of interest" description="Disordered" evidence="1">
    <location>
        <begin position="1"/>
        <end position="20"/>
    </location>
</feature>
<reference evidence="2 3" key="1">
    <citation type="submission" date="2020-08" db="EMBL/GenBank/DDBJ databases">
        <title>Sequencing the genomes of 1000 actinobacteria strains.</title>
        <authorList>
            <person name="Klenk H.-P."/>
        </authorList>
    </citation>
    <scope>NUCLEOTIDE SEQUENCE [LARGE SCALE GENOMIC DNA]</scope>
    <source>
        <strain evidence="2 3">DSM 43023</strain>
    </source>
</reference>
<dbReference type="SUPFAM" id="SSF53335">
    <property type="entry name" value="S-adenosyl-L-methionine-dependent methyltransferases"/>
    <property type="match status" value="1"/>
</dbReference>
<proteinExistence type="predicted"/>
<dbReference type="InterPro" id="IPR029063">
    <property type="entry name" value="SAM-dependent_MTases_sf"/>
</dbReference>
<organism evidence="2 3">
    <name type="scientific">Streptosporangium album</name>
    <dbReference type="NCBI Taxonomy" id="47479"/>
    <lineage>
        <taxon>Bacteria</taxon>
        <taxon>Bacillati</taxon>
        <taxon>Actinomycetota</taxon>
        <taxon>Actinomycetes</taxon>
        <taxon>Streptosporangiales</taxon>
        <taxon>Streptosporangiaceae</taxon>
        <taxon>Streptosporangium</taxon>
    </lineage>
</organism>
<dbReference type="Proteomes" id="UP000534286">
    <property type="component" value="Unassembled WGS sequence"/>
</dbReference>
<evidence type="ECO:0000313" key="2">
    <source>
        <dbReference type="EMBL" id="MBB4943947.1"/>
    </source>
</evidence>
<comment type="caution">
    <text evidence="2">The sequence shown here is derived from an EMBL/GenBank/DDBJ whole genome shotgun (WGS) entry which is preliminary data.</text>
</comment>
<keyword evidence="2" id="KW-0808">Transferase</keyword>
<dbReference type="Pfam" id="PF04672">
    <property type="entry name" value="Methyltransf_19"/>
    <property type="match status" value="1"/>
</dbReference>
<dbReference type="EMBL" id="JACHJU010000006">
    <property type="protein sequence ID" value="MBB4943947.1"/>
    <property type="molecule type" value="Genomic_DNA"/>
</dbReference>
<sequence>MSAQEESADTREPSSQVGAGAPNIARMYDYWLGGKDNFAADRQSAEEIVKISDGKVLRGVRLNRAFLGRAVRAAAETGVRQFLDLGSGLPTQENVHEVAGPGARVVYVDYDPVVASHAHAILAKSASVGFVQADLRKPAEILGHSVVRELIDFSEPVAFMFVSVLHFVDDADDPHGIVARFRDAVVPGSHLILSHLSRDGFPQKMAQTEQVYQGASARLGARTRTEILGFFDGFELAEPGLVGPTEWRPGDGPPSTEKFAGLVGMGVKL</sequence>
<dbReference type="PIRSF" id="PIRSF017393">
    <property type="entry name" value="MTase_SAV2177"/>
    <property type="match status" value="1"/>
</dbReference>
<dbReference type="AlphaFoldDB" id="A0A7W7WDQ4"/>
<dbReference type="RefSeq" id="WP_184759829.1">
    <property type="nucleotide sequence ID" value="NZ_BAABEK010000079.1"/>
</dbReference>
<name>A0A7W7WDQ4_9ACTN</name>
<accession>A0A7W7WDQ4</accession>
<evidence type="ECO:0000313" key="3">
    <source>
        <dbReference type="Proteomes" id="UP000534286"/>
    </source>
</evidence>
<evidence type="ECO:0000256" key="1">
    <source>
        <dbReference type="SAM" id="MobiDB-lite"/>
    </source>
</evidence>
<keyword evidence="3" id="KW-1185">Reference proteome</keyword>
<dbReference type="GO" id="GO:0032259">
    <property type="term" value="P:methylation"/>
    <property type="evidence" value="ECO:0007669"/>
    <property type="project" value="UniProtKB-KW"/>
</dbReference>
<protein>
    <submittedName>
        <fullName evidence="2">SAM-dependent methyltransferase</fullName>
    </submittedName>
</protein>
<dbReference type="GO" id="GO:0008168">
    <property type="term" value="F:methyltransferase activity"/>
    <property type="evidence" value="ECO:0007669"/>
    <property type="project" value="UniProtKB-KW"/>
</dbReference>
<dbReference type="InterPro" id="IPR006764">
    <property type="entry name" value="SAM_dep_MeTrfase_SAV2177_type"/>
</dbReference>